<dbReference type="CDD" id="cd02962">
    <property type="entry name" value="TMX2"/>
    <property type="match status" value="1"/>
</dbReference>
<dbReference type="InterPro" id="IPR013766">
    <property type="entry name" value="Thioredoxin_domain"/>
</dbReference>
<dbReference type="GeneTree" id="ENSGT00390000003751"/>
<dbReference type="Ensembl" id="ENSEBUT00000019835.1">
    <property type="protein sequence ID" value="ENSEBUP00000019259.1"/>
    <property type="gene ID" value="ENSEBUG00000011970.1"/>
</dbReference>
<dbReference type="PANTHER" id="PTHR15853:SF0">
    <property type="entry name" value="THIOREDOXIN-RELATED TRANSMEMBRANE PROTEIN 2"/>
    <property type="match status" value="1"/>
</dbReference>
<evidence type="ECO:0000256" key="4">
    <source>
        <dbReference type="ARBA" id="ARBA00022989"/>
    </source>
</evidence>
<sequence>MAILTPLVAFLWNVPNISRFLLCPYYAFSTLLSIAFVFMRKVPPLCSGLSSDRDDGNPCDFDWVAKHRQCLTIEQHVGNALMFSKVASLILFFRLDFRLGLLYLILCIVFIVTCRPPVFLGPEHTMYLSSKTMEEIVCCARSGTWLVEFFANWAPECQSFAPVFANLSLQYNCPGLHFGKIDVGRYAEMAQRFGISTSPLRSHLPALVLFRDGREIQRRPQVDRRGKVCPWTLSEENIIREFDLNEIYAESKQKGKMKQAGKEMEGKGSCGSEKNKDL</sequence>
<feature type="region of interest" description="Disordered" evidence="6">
    <location>
        <begin position="254"/>
        <end position="278"/>
    </location>
</feature>
<keyword evidence="10" id="KW-1185">Reference proteome</keyword>
<evidence type="ECO:0000256" key="7">
    <source>
        <dbReference type="SAM" id="Phobius"/>
    </source>
</evidence>
<keyword evidence="2 7" id="KW-0812">Transmembrane</keyword>
<dbReference type="OMA" id="VIMIRTR"/>
<evidence type="ECO:0000256" key="3">
    <source>
        <dbReference type="ARBA" id="ARBA00022729"/>
    </source>
</evidence>
<protein>
    <submittedName>
        <fullName evidence="9">Thioredoxin-related transmembrane protein 2b</fullName>
    </submittedName>
</protein>
<organism evidence="9 10">
    <name type="scientific">Eptatretus burgeri</name>
    <name type="common">Inshore hagfish</name>
    <dbReference type="NCBI Taxonomy" id="7764"/>
    <lineage>
        <taxon>Eukaryota</taxon>
        <taxon>Metazoa</taxon>
        <taxon>Chordata</taxon>
        <taxon>Craniata</taxon>
        <taxon>Vertebrata</taxon>
        <taxon>Cyclostomata</taxon>
        <taxon>Myxini</taxon>
        <taxon>Myxiniformes</taxon>
        <taxon>Myxinidae</taxon>
        <taxon>Eptatretinae</taxon>
        <taxon>Eptatretus</taxon>
    </lineage>
</organism>
<dbReference type="InterPro" id="IPR037463">
    <property type="entry name" value="TMX2_thioredoxin_dom"/>
</dbReference>
<keyword evidence="3" id="KW-0732">Signal</keyword>
<dbReference type="PANTHER" id="PTHR15853">
    <property type="entry name" value="THIOREDOXIN-RELATED"/>
    <property type="match status" value="1"/>
</dbReference>
<accession>A0A8C4QTI9</accession>
<evidence type="ECO:0000256" key="5">
    <source>
        <dbReference type="ARBA" id="ARBA00023136"/>
    </source>
</evidence>
<reference evidence="9" key="1">
    <citation type="submission" date="2025-08" db="UniProtKB">
        <authorList>
            <consortium name="Ensembl"/>
        </authorList>
    </citation>
    <scope>IDENTIFICATION</scope>
</reference>
<evidence type="ECO:0000256" key="2">
    <source>
        <dbReference type="ARBA" id="ARBA00022692"/>
    </source>
</evidence>
<dbReference type="GO" id="GO:0015036">
    <property type="term" value="F:disulfide oxidoreductase activity"/>
    <property type="evidence" value="ECO:0007669"/>
    <property type="project" value="TreeGrafter"/>
</dbReference>
<dbReference type="InterPro" id="IPR039101">
    <property type="entry name" value="TMX2"/>
</dbReference>
<feature type="transmembrane region" description="Helical" evidence="7">
    <location>
        <begin position="17"/>
        <end position="39"/>
    </location>
</feature>
<feature type="transmembrane region" description="Helical" evidence="7">
    <location>
        <begin position="101"/>
        <end position="121"/>
    </location>
</feature>
<evidence type="ECO:0000313" key="9">
    <source>
        <dbReference type="Ensembl" id="ENSEBUP00000019259.1"/>
    </source>
</evidence>
<reference evidence="9" key="2">
    <citation type="submission" date="2025-09" db="UniProtKB">
        <authorList>
            <consortium name="Ensembl"/>
        </authorList>
    </citation>
    <scope>IDENTIFICATION</scope>
</reference>
<evidence type="ECO:0000313" key="10">
    <source>
        <dbReference type="Proteomes" id="UP000694388"/>
    </source>
</evidence>
<name>A0A8C4QTI9_EPTBU</name>
<dbReference type="Gene3D" id="3.40.30.10">
    <property type="entry name" value="Glutaredoxin"/>
    <property type="match status" value="1"/>
</dbReference>
<dbReference type="GO" id="GO:0007420">
    <property type="term" value="P:brain development"/>
    <property type="evidence" value="ECO:0007669"/>
    <property type="project" value="TreeGrafter"/>
</dbReference>
<evidence type="ECO:0000256" key="1">
    <source>
        <dbReference type="ARBA" id="ARBA00004583"/>
    </source>
</evidence>
<dbReference type="Pfam" id="PF00085">
    <property type="entry name" value="Thioredoxin"/>
    <property type="match status" value="1"/>
</dbReference>
<keyword evidence="4 7" id="KW-1133">Transmembrane helix</keyword>
<evidence type="ECO:0000259" key="8">
    <source>
        <dbReference type="Pfam" id="PF00085"/>
    </source>
</evidence>
<proteinExistence type="predicted"/>
<evidence type="ECO:0000256" key="6">
    <source>
        <dbReference type="SAM" id="MobiDB-lite"/>
    </source>
</evidence>
<feature type="domain" description="Thioredoxin" evidence="8">
    <location>
        <begin position="129"/>
        <end position="217"/>
    </location>
</feature>
<comment type="subcellular location">
    <subcellularLocation>
        <location evidence="1">Mitochondrion membrane</location>
        <topology evidence="1">Single-pass type I membrane protein</topology>
    </subcellularLocation>
</comment>
<keyword evidence="5 7" id="KW-0472">Membrane</keyword>
<dbReference type="InterPro" id="IPR036249">
    <property type="entry name" value="Thioredoxin-like_sf"/>
</dbReference>
<dbReference type="AlphaFoldDB" id="A0A8C4QTI9"/>
<dbReference type="GO" id="GO:0031966">
    <property type="term" value="C:mitochondrial membrane"/>
    <property type="evidence" value="ECO:0007669"/>
    <property type="project" value="UniProtKB-SubCell"/>
</dbReference>
<dbReference type="SUPFAM" id="SSF52833">
    <property type="entry name" value="Thioredoxin-like"/>
    <property type="match status" value="1"/>
</dbReference>
<dbReference type="Proteomes" id="UP000694388">
    <property type="component" value="Unplaced"/>
</dbReference>